<dbReference type="InterPro" id="IPR039425">
    <property type="entry name" value="RNA_pol_sigma-70-like"/>
</dbReference>
<dbReference type="EMBL" id="JACHZG010000001">
    <property type="protein sequence ID" value="MBB3327096.1"/>
    <property type="molecule type" value="Genomic_DNA"/>
</dbReference>
<dbReference type="Gene3D" id="1.10.10.10">
    <property type="entry name" value="Winged helix-like DNA-binding domain superfamily/Winged helix DNA-binding domain"/>
    <property type="match status" value="1"/>
</dbReference>
<comment type="caution">
    <text evidence="8">The sequence shown here is derived from an EMBL/GenBank/DDBJ whole genome shotgun (WGS) entry which is preliminary data.</text>
</comment>
<dbReference type="PANTHER" id="PTHR43133">
    <property type="entry name" value="RNA POLYMERASE ECF-TYPE SIGMA FACTO"/>
    <property type="match status" value="1"/>
</dbReference>
<keyword evidence="3" id="KW-0731">Sigma factor</keyword>
<feature type="domain" description="RNA polymerase sigma-70 region 2" evidence="6">
    <location>
        <begin position="14"/>
        <end position="81"/>
    </location>
</feature>
<protein>
    <submittedName>
        <fullName evidence="8">RNA polymerase sigma-70 factor (ECF subfamily)</fullName>
    </submittedName>
</protein>
<evidence type="ECO:0000259" key="7">
    <source>
        <dbReference type="Pfam" id="PF08281"/>
    </source>
</evidence>
<dbReference type="SUPFAM" id="SSF88659">
    <property type="entry name" value="Sigma3 and sigma4 domains of RNA polymerase sigma factors"/>
    <property type="match status" value="1"/>
</dbReference>
<proteinExistence type="inferred from homology"/>
<dbReference type="InterPro" id="IPR036388">
    <property type="entry name" value="WH-like_DNA-bd_sf"/>
</dbReference>
<keyword evidence="4" id="KW-0238">DNA-binding</keyword>
<dbReference type="GO" id="GO:0016987">
    <property type="term" value="F:sigma factor activity"/>
    <property type="evidence" value="ECO:0007669"/>
    <property type="project" value="UniProtKB-KW"/>
</dbReference>
<dbReference type="Pfam" id="PF04542">
    <property type="entry name" value="Sigma70_r2"/>
    <property type="match status" value="1"/>
</dbReference>
<evidence type="ECO:0000256" key="1">
    <source>
        <dbReference type="ARBA" id="ARBA00010641"/>
    </source>
</evidence>
<dbReference type="Proteomes" id="UP000565572">
    <property type="component" value="Unassembled WGS sequence"/>
</dbReference>
<feature type="domain" description="RNA polymerase sigma factor 70 region 4 type 2" evidence="7">
    <location>
        <begin position="108"/>
        <end position="159"/>
    </location>
</feature>
<evidence type="ECO:0000256" key="5">
    <source>
        <dbReference type="ARBA" id="ARBA00023163"/>
    </source>
</evidence>
<evidence type="ECO:0000313" key="8">
    <source>
        <dbReference type="EMBL" id="MBB3327096.1"/>
    </source>
</evidence>
<dbReference type="InterPro" id="IPR007627">
    <property type="entry name" value="RNA_pol_sigma70_r2"/>
</dbReference>
<keyword evidence="2" id="KW-0805">Transcription regulation</keyword>
<dbReference type="InterPro" id="IPR013249">
    <property type="entry name" value="RNA_pol_sigma70_r4_t2"/>
</dbReference>
<dbReference type="GO" id="GO:0006352">
    <property type="term" value="P:DNA-templated transcription initiation"/>
    <property type="evidence" value="ECO:0007669"/>
    <property type="project" value="InterPro"/>
</dbReference>
<gene>
    <name evidence="8" type="ORF">FHX39_002040</name>
</gene>
<evidence type="ECO:0000313" key="9">
    <source>
        <dbReference type="Proteomes" id="UP000565572"/>
    </source>
</evidence>
<evidence type="ECO:0000256" key="2">
    <source>
        <dbReference type="ARBA" id="ARBA00023015"/>
    </source>
</evidence>
<evidence type="ECO:0000256" key="4">
    <source>
        <dbReference type="ARBA" id="ARBA00023125"/>
    </source>
</evidence>
<dbReference type="RefSeq" id="WP_183338076.1">
    <property type="nucleotide sequence ID" value="NZ_JACHZG010000001.1"/>
</dbReference>
<dbReference type="SUPFAM" id="SSF88946">
    <property type="entry name" value="Sigma2 domain of RNA polymerase sigma factors"/>
    <property type="match status" value="1"/>
</dbReference>
<dbReference type="PANTHER" id="PTHR43133:SF8">
    <property type="entry name" value="RNA POLYMERASE SIGMA FACTOR HI_1459-RELATED"/>
    <property type="match status" value="1"/>
</dbReference>
<dbReference type="InterPro" id="IPR013324">
    <property type="entry name" value="RNA_pol_sigma_r3/r4-like"/>
</dbReference>
<keyword evidence="5" id="KW-0804">Transcription</keyword>
<evidence type="ECO:0000259" key="6">
    <source>
        <dbReference type="Pfam" id="PF04542"/>
    </source>
</evidence>
<dbReference type="InterPro" id="IPR014284">
    <property type="entry name" value="RNA_pol_sigma-70_dom"/>
</dbReference>
<accession>A0A7W5P7P6</accession>
<reference evidence="8 9" key="1">
    <citation type="submission" date="2020-08" db="EMBL/GenBank/DDBJ databases">
        <title>Sequencing the genomes of 1000 actinobacteria strains.</title>
        <authorList>
            <person name="Klenk H.-P."/>
        </authorList>
    </citation>
    <scope>NUCLEOTIDE SEQUENCE [LARGE SCALE GENOMIC DNA]</scope>
    <source>
        <strain evidence="8 9">DSM 11053</strain>
    </source>
</reference>
<dbReference type="InterPro" id="IPR013325">
    <property type="entry name" value="RNA_pol_sigma_r2"/>
</dbReference>
<dbReference type="GO" id="GO:0003677">
    <property type="term" value="F:DNA binding"/>
    <property type="evidence" value="ECO:0007669"/>
    <property type="project" value="UniProtKB-KW"/>
</dbReference>
<dbReference type="Gene3D" id="1.10.1740.10">
    <property type="match status" value="1"/>
</dbReference>
<evidence type="ECO:0000256" key="3">
    <source>
        <dbReference type="ARBA" id="ARBA00023082"/>
    </source>
</evidence>
<comment type="similarity">
    <text evidence="1">Belongs to the sigma-70 factor family. ECF subfamily.</text>
</comment>
<dbReference type="AlphaFoldDB" id="A0A7W5P7P6"/>
<organism evidence="8 9">
    <name type="scientific">Microlunatus antarcticus</name>
    <dbReference type="NCBI Taxonomy" id="53388"/>
    <lineage>
        <taxon>Bacteria</taxon>
        <taxon>Bacillati</taxon>
        <taxon>Actinomycetota</taxon>
        <taxon>Actinomycetes</taxon>
        <taxon>Propionibacteriales</taxon>
        <taxon>Propionibacteriaceae</taxon>
        <taxon>Microlunatus</taxon>
    </lineage>
</organism>
<sequence length="184" mass="20885">MSKTDRQTEQVEDLYRQAGPAVLGYLTRRAATPEEAADLFGEVLVVLWRRRRDLPPAGQDRLWLFVVARNVLANHRRQAVRHRQAAAALAEQLRAVGTTPTEHGSTLNLRAALDQLDPVDREIIQLSVWEEFTSAEIGTVLDLPAATVRTRLRRARLRLRHDLDLQDEDEQASRQPALTGPHHR</sequence>
<keyword evidence="9" id="KW-1185">Reference proteome</keyword>
<dbReference type="NCBIfam" id="TIGR02937">
    <property type="entry name" value="sigma70-ECF"/>
    <property type="match status" value="1"/>
</dbReference>
<dbReference type="Pfam" id="PF08281">
    <property type="entry name" value="Sigma70_r4_2"/>
    <property type="match status" value="1"/>
</dbReference>
<name>A0A7W5P7P6_9ACTN</name>